<dbReference type="EMBL" id="JBHUDM010000002">
    <property type="protein sequence ID" value="MFD1642360.1"/>
    <property type="molecule type" value="Genomic_DNA"/>
</dbReference>
<organism evidence="2 3">
    <name type="scientific">Halohasta litorea</name>
    <dbReference type="NCBI Taxonomy" id="869891"/>
    <lineage>
        <taxon>Archaea</taxon>
        <taxon>Methanobacteriati</taxon>
        <taxon>Methanobacteriota</taxon>
        <taxon>Stenosarchaea group</taxon>
        <taxon>Halobacteria</taxon>
        <taxon>Halobacteriales</taxon>
        <taxon>Haloferacaceae</taxon>
        <taxon>Halohasta</taxon>
    </lineage>
</organism>
<dbReference type="PANTHER" id="PTHR34068:SF2">
    <property type="entry name" value="UPF0145 PROTEIN SCO3412"/>
    <property type="match status" value="1"/>
</dbReference>
<evidence type="ECO:0000313" key="3">
    <source>
        <dbReference type="Proteomes" id="UP001597052"/>
    </source>
</evidence>
<comment type="similarity">
    <text evidence="1">Belongs to the UPF0145 family.</text>
</comment>
<name>A0ABD6D7X3_9EURY</name>
<comment type="caution">
    <text evidence="2">The sequence shown here is derived from an EMBL/GenBank/DDBJ whole genome shotgun (WGS) entry which is preliminary data.</text>
</comment>
<dbReference type="InterPro" id="IPR035439">
    <property type="entry name" value="UPF0145_dom_sf"/>
</dbReference>
<dbReference type="Pfam" id="PF01906">
    <property type="entry name" value="YbjQ_1"/>
    <property type="match status" value="1"/>
</dbReference>
<sequence length="78" mass="8348">MIVTTTDTVPGRKIRRTHGIVRGYTELSTESRERAEKRMEAEAKSMGADAIVGVRFMTGSDTEGAAEVLAYGTAVSLG</sequence>
<keyword evidence="3" id="KW-1185">Reference proteome</keyword>
<evidence type="ECO:0000313" key="2">
    <source>
        <dbReference type="EMBL" id="MFD1642360.1"/>
    </source>
</evidence>
<gene>
    <name evidence="2" type="ORF">ACFSBW_10800</name>
</gene>
<dbReference type="AlphaFoldDB" id="A0ABD6D7X3"/>
<dbReference type="Proteomes" id="UP001597052">
    <property type="component" value="Unassembled WGS sequence"/>
</dbReference>
<dbReference type="PANTHER" id="PTHR34068">
    <property type="entry name" value="UPF0145 PROTEIN YBJQ"/>
    <property type="match status" value="1"/>
</dbReference>
<accession>A0ABD6D7X3</accession>
<evidence type="ECO:0000256" key="1">
    <source>
        <dbReference type="ARBA" id="ARBA00010751"/>
    </source>
</evidence>
<reference evidence="2 3" key="1">
    <citation type="journal article" date="2019" name="Int. J. Syst. Evol. Microbiol.">
        <title>The Global Catalogue of Microorganisms (GCM) 10K type strain sequencing project: providing services to taxonomists for standard genome sequencing and annotation.</title>
        <authorList>
            <consortium name="The Broad Institute Genomics Platform"/>
            <consortium name="The Broad Institute Genome Sequencing Center for Infectious Disease"/>
            <person name="Wu L."/>
            <person name="Ma J."/>
        </authorList>
    </citation>
    <scope>NUCLEOTIDE SEQUENCE [LARGE SCALE GENOMIC DNA]</scope>
    <source>
        <strain evidence="2 3">CGMCC 1.10593</strain>
    </source>
</reference>
<dbReference type="InterPro" id="IPR002765">
    <property type="entry name" value="UPF0145_YbjQ-like"/>
</dbReference>
<dbReference type="RefSeq" id="WP_256395270.1">
    <property type="nucleotide sequence ID" value="NZ_JANHDJ010000002.1"/>
</dbReference>
<protein>
    <submittedName>
        <fullName evidence="2">YbjQ family protein</fullName>
    </submittedName>
</protein>
<dbReference type="Gene3D" id="3.30.110.70">
    <property type="entry name" value="Hypothetical protein apc22750. Chain B"/>
    <property type="match status" value="1"/>
</dbReference>
<proteinExistence type="inferred from homology"/>
<dbReference type="SUPFAM" id="SSF117782">
    <property type="entry name" value="YbjQ-like"/>
    <property type="match status" value="1"/>
</dbReference>